<accession>A0A0V8J9X7</accession>
<proteinExistence type="predicted"/>
<organism evidence="2 3">
    <name type="scientific">Priestia veravalensis</name>
    <dbReference type="NCBI Taxonomy" id="1414648"/>
    <lineage>
        <taxon>Bacteria</taxon>
        <taxon>Bacillati</taxon>
        <taxon>Bacillota</taxon>
        <taxon>Bacilli</taxon>
        <taxon>Bacillales</taxon>
        <taxon>Bacillaceae</taxon>
        <taxon>Priestia</taxon>
    </lineage>
</organism>
<dbReference type="InterPro" id="IPR014284">
    <property type="entry name" value="RNA_pol_sigma-70_dom"/>
</dbReference>
<dbReference type="Gene3D" id="1.20.140.160">
    <property type="match status" value="1"/>
</dbReference>
<dbReference type="InterPro" id="IPR013324">
    <property type="entry name" value="RNA_pol_sigma_r3/r4-like"/>
</dbReference>
<dbReference type="EMBL" id="LNQP01000137">
    <property type="protein sequence ID" value="KSU83986.1"/>
    <property type="molecule type" value="Genomic_DNA"/>
</dbReference>
<dbReference type="Pfam" id="PF04545">
    <property type="entry name" value="Sigma70_r4"/>
    <property type="match status" value="1"/>
</dbReference>
<keyword evidence="3" id="KW-1185">Reference proteome</keyword>
<dbReference type="InterPro" id="IPR007630">
    <property type="entry name" value="RNA_pol_sigma70_r4"/>
</dbReference>
<evidence type="ECO:0000313" key="2">
    <source>
        <dbReference type="EMBL" id="KSU83986.1"/>
    </source>
</evidence>
<evidence type="ECO:0000259" key="1">
    <source>
        <dbReference type="Pfam" id="PF04545"/>
    </source>
</evidence>
<dbReference type="AlphaFoldDB" id="A0A0V8J9X7"/>
<gene>
    <name evidence="2" type="ORF">AS180_21070</name>
</gene>
<dbReference type="GO" id="GO:0006352">
    <property type="term" value="P:DNA-templated transcription initiation"/>
    <property type="evidence" value="ECO:0007669"/>
    <property type="project" value="InterPro"/>
</dbReference>
<name>A0A0V8J9X7_9BACI</name>
<dbReference type="GO" id="GO:0003700">
    <property type="term" value="F:DNA-binding transcription factor activity"/>
    <property type="evidence" value="ECO:0007669"/>
    <property type="project" value="InterPro"/>
</dbReference>
<dbReference type="RefSeq" id="WP_025908223.1">
    <property type="nucleotide sequence ID" value="NZ_KQ758751.1"/>
</dbReference>
<dbReference type="CDD" id="cd06171">
    <property type="entry name" value="Sigma70_r4"/>
    <property type="match status" value="1"/>
</dbReference>
<dbReference type="SUPFAM" id="SSF88659">
    <property type="entry name" value="Sigma3 and sigma4 domains of RNA polymerase sigma factors"/>
    <property type="match status" value="1"/>
</dbReference>
<dbReference type="Proteomes" id="UP000053681">
    <property type="component" value="Unassembled WGS sequence"/>
</dbReference>
<sequence>MLKSNYKKVNLFLMKYERELENPIIKSFLEKKENFKMLEQSICHPQLKNRENLDKAFQEFYAEVRLTHYLSMLLKFYAQKYYVKTTKHFNHYQLIMDKPQESGISFAELVSSDEEIIDIFLKTSNNLIDFIKDQKLCQIINSLTTKQQQILNLSFVYQFSHTEIGALLGVSQQYVSKTYQKILNKIRTLYGEAI</sequence>
<evidence type="ECO:0000313" key="3">
    <source>
        <dbReference type="Proteomes" id="UP000053681"/>
    </source>
</evidence>
<comment type="caution">
    <text evidence="2">The sequence shown here is derived from an EMBL/GenBank/DDBJ whole genome shotgun (WGS) entry which is preliminary data.</text>
</comment>
<dbReference type="NCBIfam" id="TIGR02937">
    <property type="entry name" value="sigma70-ECF"/>
    <property type="match status" value="1"/>
</dbReference>
<feature type="domain" description="RNA polymerase sigma-70 region 4" evidence="1">
    <location>
        <begin position="140"/>
        <end position="187"/>
    </location>
</feature>
<protein>
    <recommendedName>
        <fullName evidence="1">RNA polymerase sigma-70 region 4 domain-containing protein</fullName>
    </recommendedName>
</protein>
<reference evidence="2 3" key="1">
    <citation type="submission" date="2015-11" db="EMBL/GenBank/DDBJ databases">
        <title>Bacillus caseinolyticus sp nov.</title>
        <authorList>
            <person name="Dastager S.G."/>
            <person name="Mawlankar R."/>
        </authorList>
    </citation>
    <scope>NUCLEOTIDE SEQUENCE [LARGE SCALE GENOMIC DNA]</scope>
    <source>
        <strain evidence="2 3">SGD-V-76</strain>
    </source>
</reference>